<protein>
    <recommendedName>
        <fullName evidence="2">DUF4178 domain-containing protein</fullName>
    </recommendedName>
</protein>
<dbReference type="Pfam" id="PF13785">
    <property type="entry name" value="DUF4178"/>
    <property type="match status" value="1"/>
</dbReference>
<reference evidence="3 4" key="1">
    <citation type="submission" date="2016-08" db="EMBL/GenBank/DDBJ databases">
        <authorList>
            <person name="Seilhamer J.J."/>
        </authorList>
    </citation>
    <scope>NUCLEOTIDE SEQUENCE [LARGE SCALE GENOMIC DNA]</scope>
    <source>
        <strain evidence="3 4">A37T2</strain>
    </source>
</reference>
<dbReference type="Proteomes" id="UP000242818">
    <property type="component" value="Unassembled WGS sequence"/>
</dbReference>
<evidence type="ECO:0000259" key="2">
    <source>
        <dbReference type="Pfam" id="PF13785"/>
    </source>
</evidence>
<dbReference type="STRING" id="1335309.GA0116948_11013"/>
<evidence type="ECO:0000313" key="4">
    <source>
        <dbReference type="Proteomes" id="UP000242818"/>
    </source>
</evidence>
<feature type="transmembrane region" description="Helical" evidence="1">
    <location>
        <begin position="390"/>
        <end position="411"/>
    </location>
</feature>
<feature type="transmembrane region" description="Helical" evidence="1">
    <location>
        <begin position="237"/>
        <end position="255"/>
    </location>
</feature>
<evidence type="ECO:0000256" key="1">
    <source>
        <dbReference type="SAM" id="Phobius"/>
    </source>
</evidence>
<organism evidence="3 4">
    <name type="scientific">Chitinophaga costaii</name>
    <dbReference type="NCBI Taxonomy" id="1335309"/>
    <lineage>
        <taxon>Bacteria</taxon>
        <taxon>Pseudomonadati</taxon>
        <taxon>Bacteroidota</taxon>
        <taxon>Chitinophagia</taxon>
        <taxon>Chitinophagales</taxon>
        <taxon>Chitinophagaceae</taxon>
        <taxon>Chitinophaga</taxon>
    </lineage>
</organism>
<dbReference type="AlphaFoldDB" id="A0A1C4EUS1"/>
<dbReference type="InterPro" id="IPR025235">
    <property type="entry name" value="DUF4178"/>
</dbReference>
<proteinExistence type="predicted"/>
<name>A0A1C4EUS1_9BACT</name>
<keyword evidence="1" id="KW-0812">Transmembrane</keyword>
<dbReference type="EMBL" id="FMAR01000010">
    <property type="protein sequence ID" value="SCC47281.1"/>
    <property type="molecule type" value="Genomic_DNA"/>
</dbReference>
<keyword evidence="1" id="KW-1133">Transmembrane helix</keyword>
<keyword evidence="4" id="KW-1185">Reference proteome</keyword>
<sequence>MSTPISQHFICPHCHTAQVLYDPGQTVMYVCGNCQSVLDPTPHGFVKSGDLPGRKTTEQQIPLGASGILRGKRYQVIAFAERHEVGTAFNWNEYTLRREEDGGAAYLSVYNGHWMLLDEIENDPLLNAWDTRDKTQLTYDDRLFEKFHDYRAVYNYFSGELHWKANLKAGPRCIEFIAPPLMIALEYDADVGVSAFYGPYVLRGEVSKAFRNGARLPRRTGIGAAQPFYFNLQADRFIIGALIFCLLALGIQYSYNSSRQYTPVFFDRIVIDSGTINVPRVSKSFTLPNRMSNMEVDMTSDVSNSWCEADLDLVNEKTGKEVDLAIGTEFYSGIDEGERWSEGGTHEKAFLCSVAPGQYHFVVTPYKEPTGPAVNIGLEVDWDVPSSWNAVLLCIVLALVTVGLYAGNYFFEQKRWE</sequence>
<accession>A0A1C4EUS1</accession>
<dbReference type="OrthoDB" id="713199at2"/>
<dbReference type="RefSeq" id="WP_089713277.1">
    <property type="nucleotide sequence ID" value="NZ_FMAR01000010.1"/>
</dbReference>
<feature type="domain" description="DUF4178" evidence="2">
    <location>
        <begin position="63"/>
        <end position="201"/>
    </location>
</feature>
<gene>
    <name evidence="3" type="ORF">GA0116948_11013</name>
</gene>
<keyword evidence="1" id="KW-0472">Membrane</keyword>
<evidence type="ECO:0000313" key="3">
    <source>
        <dbReference type="EMBL" id="SCC47281.1"/>
    </source>
</evidence>